<evidence type="ECO:0000259" key="8">
    <source>
        <dbReference type="PROSITE" id="PS50928"/>
    </source>
</evidence>
<dbReference type="RefSeq" id="WP_012876222.1">
    <property type="nucleotide sequence ID" value="NC_013526.1"/>
</dbReference>
<keyword evidence="6 7" id="KW-0472">Membrane</keyword>
<feature type="transmembrane region" description="Helical" evidence="7">
    <location>
        <begin position="22"/>
        <end position="42"/>
    </location>
</feature>
<feature type="transmembrane region" description="Helical" evidence="7">
    <location>
        <begin position="277"/>
        <end position="298"/>
    </location>
</feature>
<feature type="domain" description="ABC transmembrane type-1" evidence="8">
    <location>
        <begin position="83"/>
        <end position="295"/>
    </location>
</feature>
<dbReference type="AlphaFoldDB" id="D1CHH0"/>
<dbReference type="STRING" id="525904.Tter_2292"/>
<protein>
    <submittedName>
        <fullName evidence="9">Binding-protein-dependent transport systems inner membrane component</fullName>
    </submittedName>
</protein>
<dbReference type="eggNOG" id="COG1175">
    <property type="taxonomic scope" value="Bacteria"/>
</dbReference>
<keyword evidence="5 7" id="KW-1133">Transmembrane helix</keyword>
<dbReference type="InterPro" id="IPR035906">
    <property type="entry name" value="MetI-like_sf"/>
</dbReference>
<feature type="transmembrane region" description="Helical" evidence="7">
    <location>
        <begin position="87"/>
        <end position="108"/>
    </location>
</feature>
<dbReference type="Gene3D" id="1.10.3720.10">
    <property type="entry name" value="MetI-like"/>
    <property type="match status" value="1"/>
</dbReference>
<evidence type="ECO:0000313" key="9">
    <source>
        <dbReference type="EMBL" id="ACZ43191.1"/>
    </source>
</evidence>
<dbReference type="PROSITE" id="PS50928">
    <property type="entry name" value="ABC_TM1"/>
    <property type="match status" value="1"/>
</dbReference>
<dbReference type="InterPro" id="IPR000515">
    <property type="entry name" value="MetI-like"/>
</dbReference>
<evidence type="ECO:0000313" key="10">
    <source>
        <dbReference type="Proteomes" id="UP000000323"/>
    </source>
</evidence>
<dbReference type="InterPro" id="IPR051393">
    <property type="entry name" value="ABC_transporter_permease"/>
</dbReference>
<proteinExistence type="inferred from homology"/>
<dbReference type="PANTHER" id="PTHR30193:SF37">
    <property type="entry name" value="INNER MEMBRANE ABC TRANSPORTER PERMEASE PROTEIN YCJO"/>
    <property type="match status" value="1"/>
</dbReference>
<gene>
    <name evidence="9" type="ordered locus">Tter_2292</name>
</gene>
<reference evidence="10" key="1">
    <citation type="journal article" date="2010" name="Stand. Genomic Sci.">
        <title>Complete genome sequence of 'Thermobaculum terrenum' type strain (YNP1).</title>
        <authorList>
            <person name="Kiss H."/>
            <person name="Cleland D."/>
            <person name="Lapidus A."/>
            <person name="Lucas S."/>
            <person name="Glavina Del Rio T."/>
            <person name="Nolan M."/>
            <person name="Tice H."/>
            <person name="Han C."/>
            <person name="Goodwin L."/>
            <person name="Pitluck S."/>
            <person name="Liolios K."/>
            <person name="Ivanova N."/>
            <person name="Mavromatis K."/>
            <person name="Ovchinnikova G."/>
            <person name="Pati A."/>
            <person name="Chen A."/>
            <person name="Palaniappan K."/>
            <person name="Land M."/>
            <person name="Hauser L."/>
            <person name="Chang Y."/>
            <person name="Jeffries C."/>
            <person name="Lu M."/>
            <person name="Brettin T."/>
            <person name="Detter J."/>
            <person name="Goker M."/>
            <person name="Tindall B."/>
            <person name="Beck B."/>
            <person name="McDermott T."/>
            <person name="Woyke T."/>
            <person name="Bristow J."/>
            <person name="Eisen J."/>
            <person name="Markowitz V."/>
            <person name="Hugenholtz P."/>
            <person name="Kyrpides N."/>
            <person name="Klenk H."/>
            <person name="Cheng J."/>
        </authorList>
    </citation>
    <scope>NUCLEOTIDE SEQUENCE [LARGE SCALE GENOMIC DNA]</scope>
    <source>
        <strain evidence="10">ATCC BAA-798 / YNP1</strain>
    </source>
</reference>
<evidence type="ECO:0000256" key="7">
    <source>
        <dbReference type="RuleBase" id="RU363032"/>
    </source>
</evidence>
<keyword evidence="3" id="KW-1003">Cell membrane</keyword>
<dbReference type="Proteomes" id="UP000000323">
    <property type="component" value="Chromosome 2"/>
</dbReference>
<name>D1CHH0_THET1</name>
<evidence type="ECO:0000256" key="3">
    <source>
        <dbReference type="ARBA" id="ARBA00022475"/>
    </source>
</evidence>
<evidence type="ECO:0000256" key="1">
    <source>
        <dbReference type="ARBA" id="ARBA00004651"/>
    </source>
</evidence>
<dbReference type="GO" id="GO:0005886">
    <property type="term" value="C:plasma membrane"/>
    <property type="evidence" value="ECO:0007669"/>
    <property type="project" value="UniProtKB-SubCell"/>
</dbReference>
<dbReference type="HOGENOM" id="CLU_016047_0_2_0"/>
<feature type="transmembrane region" description="Helical" evidence="7">
    <location>
        <begin position="160"/>
        <end position="179"/>
    </location>
</feature>
<dbReference type="PANTHER" id="PTHR30193">
    <property type="entry name" value="ABC TRANSPORTER PERMEASE PROTEIN"/>
    <property type="match status" value="1"/>
</dbReference>
<feature type="transmembrane region" description="Helical" evidence="7">
    <location>
        <begin position="244"/>
        <end position="265"/>
    </location>
</feature>
<dbReference type="GO" id="GO:0055085">
    <property type="term" value="P:transmembrane transport"/>
    <property type="evidence" value="ECO:0007669"/>
    <property type="project" value="InterPro"/>
</dbReference>
<dbReference type="OrthoDB" id="9809173at2"/>
<evidence type="ECO:0000256" key="4">
    <source>
        <dbReference type="ARBA" id="ARBA00022692"/>
    </source>
</evidence>
<feature type="transmembrane region" description="Helical" evidence="7">
    <location>
        <begin position="120"/>
        <end position="140"/>
    </location>
</feature>
<keyword evidence="4 7" id="KW-0812">Transmembrane</keyword>
<keyword evidence="10" id="KW-1185">Reference proteome</keyword>
<evidence type="ECO:0000256" key="6">
    <source>
        <dbReference type="ARBA" id="ARBA00023136"/>
    </source>
</evidence>
<comment type="similarity">
    <text evidence="7">Belongs to the binding-protein-dependent transport system permease family.</text>
</comment>
<dbReference type="Pfam" id="PF00528">
    <property type="entry name" value="BPD_transp_1"/>
    <property type="match status" value="1"/>
</dbReference>
<accession>D1CHH0</accession>
<keyword evidence="2 7" id="KW-0813">Transport</keyword>
<feature type="transmembrane region" description="Helical" evidence="7">
    <location>
        <begin position="215"/>
        <end position="238"/>
    </location>
</feature>
<dbReference type="KEGG" id="ttr:Tter_2292"/>
<dbReference type="CDD" id="cd06261">
    <property type="entry name" value="TM_PBP2"/>
    <property type="match status" value="1"/>
</dbReference>
<evidence type="ECO:0000256" key="2">
    <source>
        <dbReference type="ARBA" id="ARBA00022448"/>
    </source>
</evidence>
<dbReference type="SUPFAM" id="SSF161098">
    <property type="entry name" value="MetI-like"/>
    <property type="match status" value="1"/>
</dbReference>
<organism evidence="9 10">
    <name type="scientific">Thermobaculum terrenum (strain ATCC BAA-798 / CCMEE 7001 / YNP1)</name>
    <dbReference type="NCBI Taxonomy" id="525904"/>
    <lineage>
        <taxon>Bacteria</taxon>
        <taxon>Bacillati</taxon>
        <taxon>Chloroflexota</taxon>
        <taxon>Chloroflexia</taxon>
        <taxon>Candidatus Thermobaculales</taxon>
        <taxon>Candidatus Thermobaculaceae</taxon>
        <taxon>Thermobaculum</taxon>
    </lineage>
</organism>
<evidence type="ECO:0000256" key="5">
    <source>
        <dbReference type="ARBA" id="ARBA00022989"/>
    </source>
</evidence>
<dbReference type="EMBL" id="CP001826">
    <property type="protein sequence ID" value="ACZ43191.1"/>
    <property type="molecule type" value="Genomic_DNA"/>
</dbReference>
<comment type="subcellular location">
    <subcellularLocation>
        <location evidence="1 7">Cell membrane</location>
        <topology evidence="1 7">Multi-pass membrane protein</topology>
    </subcellularLocation>
</comment>
<sequence>MEVASKGQVPATRGRRVFNREYLIFLAFVAPNFLLFIIFTYWPLVYQGYLSLVHWDMISPVKRFVGLENYAYLFSDPDFHRVMFNTLYFTVAVLVGSLALGLALALLLNQRLRGRNFARTVVFAPVILSGAAVGLVWAYIFDPNYGLMRTILGWFGLPPIDWLGSPAWAMPAVIIVYLWKNLGYSAMIYLAGLQNIPAELYEAARVDGAGRWQQFLHVTLPQLSPVTFFLIVTTIISSVQAFDIISVMTDGGPVGATTTLIWYMYEQGFRAFRAGIAAASGMLMFIILLVVTLVQVGWLQRKVYYE</sequence>